<evidence type="ECO:0000313" key="2">
    <source>
        <dbReference type="EMBL" id="TDE71759.1"/>
    </source>
</evidence>
<dbReference type="RefSeq" id="WP_132869715.1">
    <property type="nucleotide sequence ID" value="NZ_SJWY01000144.1"/>
</dbReference>
<name>A0A4R5G439_9STRE</name>
<dbReference type="InterPro" id="IPR010982">
    <property type="entry name" value="Lambda_DNA-bd_dom_sf"/>
</dbReference>
<comment type="caution">
    <text evidence="2">The sequence shown here is derived from an EMBL/GenBank/DDBJ whole genome shotgun (WGS) entry which is preliminary data.</text>
</comment>
<dbReference type="AlphaFoldDB" id="A0A4R5G439"/>
<evidence type="ECO:0000259" key="1">
    <source>
        <dbReference type="PROSITE" id="PS50943"/>
    </source>
</evidence>
<dbReference type="GO" id="GO:0003677">
    <property type="term" value="F:DNA binding"/>
    <property type="evidence" value="ECO:0007669"/>
    <property type="project" value="InterPro"/>
</dbReference>
<feature type="domain" description="HTH cro/C1-type" evidence="1">
    <location>
        <begin position="4"/>
        <end position="31"/>
    </location>
</feature>
<dbReference type="Proteomes" id="UP000295231">
    <property type="component" value="Unassembled WGS sequence"/>
</dbReference>
<evidence type="ECO:0000313" key="3">
    <source>
        <dbReference type="Proteomes" id="UP000295231"/>
    </source>
</evidence>
<sequence>MSKLKGYRIMLGLTQQAMADKLNISLQSYNNKETKKTPFNDKERLAIKSMVAEVKPDITIDELFYQD</sequence>
<dbReference type="Gene3D" id="1.10.260.40">
    <property type="entry name" value="lambda repressor-like DNA-binding domains"/>
    <property type="match status" value="1"/>
</dbReference>
<dbReference type="CDD" id="cd00093">
    <property type="entry name" value="HTH_XRE"/>
    <property type="match status" value="1"/>
</dbReference>
<reference evidence="2 3" key="1">
    <citation type="submission" date="2019-03" db="EMBL/GenBank/DDBJ databases">
        <authorList>
            <person name="Fan P."/>
        </authorList>
    </citation>
    <scope>NUCLEOTIDE SEQUENCE [LARGE SCALE GENOMIC DNA]</scope>
    <source>
        <strain evidence="2 3">KCJ4950</strain>
    </source>
</reference>
<dbReference type="InterPro" id="IPR001387">
    <property type="entry name" value="Cro/C1-type_HTH"/>
</dbReference>
<protein>
    <submittedName>
        <fullName evidence="2">Transcriptional regulator</fullName>
    </submittedName>
</protein>
<accession>A0A4R5G439</accession>
<keyword evidence="3" id="KW-1185">Reference proteome</keyword>
<proteinExistence type="predicted"/>
<gene>
    <name evidence="2" type="ORF">E0E04_06490</name>
</gene>
<dbReference type="PROSITE" id="PS50943">
    <property type="entry name" value="HTH_CROC1"/>
    <property type="match status" value="1"/>
</dbReference>
<dbReference type="EMBL" id="SJWY01000144">
    <property type="protein sequence ID" value="TDE71759.1"/>
    <property type="molecule type" value="Genomic_DNA"/>
</dbReference>
<dbReference type="SUPFAM" id="SSF47413">
    <property type="entry name" value="lambda repressor-like DNA-binding domains"/>
    <property type="match status" value="1"/>
</dbReference>
<organism evidence="2 3">
    <name type="scientific">Streptococcus vicugnae</name>
    <dbReference type="NCBI Taxonomy" id="2740579"/>
    <lineage>
        <taxon>Bacteria</taxon>
        <taxon>Bacillati</taxon>
        <taxon>Bacillota</taxon>
        <taxon>Bacilli</taxon>
        <taxon>Lactobacillales</taxon>
        <taxon>Streptococcaceae</taxon>
        <taxon>Streptococcus</taxon>
    </lineage>
</organism>